<keyword evidence="4" id="KW-1185">Reference proteome</keyword>
<dbReference type="SUPFAM" id="SSF56281">
    <property type="entry name" value="Metallo-hydrolase/oxidoreductase"/>
    <property type="match status" value="1"/>
</dbReference>
<organism evidence="3 4">
    <name type="scientific">Streptomyces polygonati</name>
    <dbReference type="NCBI Taxonomy" id="1617087"/>
    <lineage>
        <taxon>Bacteria</taxon>
        <taxon>Bacillati</taxon>
        <taxon>Actinomycetota</taxon>
        <taxon>Actinomycetes</taxon>
        <taxon>Kitasatosporales</taxon>
        <taxon>Streptomycetaceae</taxon>
        <taxon>Streptomyces</taxon>
    </lineage>
</organism>
<sequence length="261" mass="27092">MESVESAGEPGAGSSVWEHLAPGVARRRLPYLDVTVGLVVGADGVLLVDTGSTLEAGEELRRQVAALTGREVTHVVLTHGHFDHVFGTAAFPGAAVYGEASLDGYLRREREAMRETAVELGTDPLEAARAASALVHPDRPVLGELGLDLGERPVRLVHPGRGHTGHDLVVVVPGATASDPAVVFCGDLVEESGEPQAGEDAVPAAWAATVDALLALGGETARYVPGHGAVVDARFLRAQRDALAERFAEPEPDPDPGPPAG</sequence>
<evidence type="ECO:0000313" key="4">
    <source>
        <dbReference type="Proteomes" id="UP001595765"/>
    </source>
</evidence>
<dbReference type="InterPro" id="IPR050855">
    <property type="entry name" value="NDM-1-like"/>
</dbReference>
<evidence type="ECO:0000256" key="1">
    <source>
        <dbReference type="SAM" id="MobiDB-lite"/>
    </source>
</evidence>
<dbReference type="InterPro" id="IPR001279">
    <property type="entry name" value="Metallo-B-lactamas"/>
</dbReference>
<dbReference type="InterPro" id="IPR036866">
    <property type="entry name" value="RibonucZ/Hydroxyglut_hydro"/>
</dbReference>
<dbReference type="CDD" id="cd16282">
    <property type="entry name" value="metallo-hydrolase-like_MBL-fold"/>
    <property type="match status" value="1"/>
</dbReference>
<accession>A0ABV8HZ19</accession>
<protein>
    <submittedName>
        <fullName evidence="3">MBL fold metallo-hydrolase</fullName>
    </submittedName>
</protein>
<gene>
    <name evidence="3" type="ORF">ACFO3J_29140</name>
</gene>
<dbReference type="PANTHER" id="PTHR42951:SF4">
    <property type="entry name" value="ACYL-COENZYME A THIOESTERASE MBLAC2"/>
    <property type="match status" value="1"/>
</dbReference>
<feature type="domain" description="Metallo-beta-lactamase" evidence="2">
    <location>
        <begin position="33"/>
        <end position="227"/>
    </location>
</feature>
<reference evidence="4" key="1">
    <citation type="journal article" date="2019" name="Int. J. Syst. Evol. Microbiol.">
        <title>The Global Catalogue of Microorganisms (GCM) 10K type strain sequencing project: providing services to taxonomists for standard genome sequencing and annotation.</title>
        <authorList>
            <consortium name="The Broad Institute Genomics Platform"/>
            <consortium name="The Broad Institute Genome Sequencing Center for Infectious Disease"/>
            <person name="Wu L."/>
            <person name="Ma J."/>
        </authorList>
    </citation>
    <scope>NUCLEOTIDE SEQUENCE [LARGE SCALE GENOMIC DNA]</scope>
    <source>
        <strain evidence="4">CGMCC 4.7237</strain>
    </source>
</reference>
<proteinExistence type="predicted"/>
<comment type="caution">
    <text evidence="3">The sequence shown here is derived from an EMBL/GenBank/DDBJ whole genome shotgun (WGS) entry which is preliminary data.</text>
</comment>
<dbReference type="PANTHER" id="PTHR42951">
    <property type="entry name" value="METALLO-BETA-LACTAMASE DOMAIN-CONTAINING"/>
    <property type="match status" value="1"/>
</dbReference>
<dbReference type="Gene3D" id="3.60.15.10">
    <property type="entry name" value="Ribonuclease Z/Hydroxyacylglutathione hydrolase-like"/>
    <property type="match status" value="1"/>
</dbReference>
<dbReference type="EMBL" id="JBHSBB010000027">
    <property type="protein sequence ID" value="MFC4035504.1"/>
    <property type="molecule type" value="Genomic_DNA"/>
</dbReference>
<dbReference type="Proteomes" id="UP001595765">
    <property type="component" value="Unassembled WGS sequence"/>
</dbReference>
<dbReference type="SMART" id="SM00849">
    <property type="entry name" value="Lactamase_B"/>
    <property type="match status" value="1"/>
</dbReference>
<dbReference type="Pfam" id="PF00753">
    <property type="entry name" value="Lactamase_B"/>
    <property type="match status" value="1"/>
</dbReference>
<evidence type="ECO:0000259" key="2">
    <source>
        <dbReference type="SMART" id="SM00849"/>
    </source>
</evidence>
<evidence type="ECO:0000313" key="3">
    <source>
        <dbReference type="EMBL" id="MFC4035504.1"/>
    </source>
</evidence>
<feature type="region of interest" description="Disordered" evidence="1">
    <location>
        <begin position="242"/>
        <end position="261"/>
    </location>
</feature>
<name>A0ABV8HZ19_9ACTN</name>
<dbReference type="RefSeq" id="WP_386435548.1">
    <property type="nucleotide sequence ID" value="NZ_JBHSBB010000027.1"/>
</dbReference>